<dbReference type="PIRSF" id="PIRSF021288">
    <property type="entry name" value="UCP021288_ACT"/>
    <property type="match status" value="1"/>
</dbReference>
<accession>A0A4R6BDF9</accession>
<evidence type="ECO:0000313" key="2">
    <source>
        <dbReference type="EMBL" id="TDL97787.1"/>
    </source>
</evidence>
<sequence>MQGGSFRGLMMRECYLEYEIKVNRPGLLGDVSSLLGTLGISIITINGVDAGRRGMLLRVDNDEKIMRFENIVRELDEIRIIKIRTPLLQDRLAVRHGRYIQRDVTDRKTFRFVRNDLGILVDFMAELFKEEGHCLVGIRGMPRVGKTESVVAASVCAHKKWLFISSTMIKQTVRNSLFKGEYDSSYIYIIDGALTSKQQDMRHMQLVKEVMSLPAVKVIEHPDLFVANSDYTLEDFDYIIELRETDDQEITYEQVHKNNLFDTDGFGFFE</sequence>
<dbReference type="AlphaFoldDB" id="A0A4R6BDF9"/>
<proteinExistence type="predicted"/>
<name>A0A4R6BDF9_9STAP</name>
<dbReference type="InterPro" id="IPR045865">
    <property type="entry name" value="ACT-like_dom_sf"/>
</dbReference>
<dbReference type="InterPro" id="IPR024514">
    <property type="entry name" value="DUF3388"/>
</dbReference>
<organism evidence="2 3">
    <name type="scientific">Macrococcus brunensis</name>
    <dbReference type="NCBI Taxonomy" id="198483"/>
    <lineage>
        <taxon>Bacteria</taxon>
        <taxon>Bacillati</taxon>
        <taxon>Bacillota</taxon>
        <taxon>Bacilli</taxon>
        <taxon>Bacillales</taxon>
        <taxon>Staphylococcaceae</taxon>
        <taxon>Macrococcus</taxon>
    </lineage>
</organism>
<comment type="caution">
    <text evidence="2">The sequence shown here is derived from an EMBL/GenBank/DDBJ whole genome shotgun (WGS) entry which is preliminary data.</text>
</comment>
<keyword evidence="3" id="KW-1185">Reference proteome</keyword>
<dbReference type="Proteomes" id="UP000295310">
    <property type="component" value="Unassembled WGS sequence"/>
</dbReference>
<dbReference type="EMBL" id="SCWA01000010">
    <property type="protein sequence ID" value="TDL97787.1"/>
    <property type="molecule type" value="Genomic_DNA"/>
</dbReference>
<evidence type="ECO:0000313" key="3">
    <source>
        <dbReference type="Proteomes" id="UP000295310"/>
    </source>
</evidence>
<dbReference type="CDD" id="cd02116">
    <property type="entry name" value="ACT"/>
    <property type="match status" value="1"/>
</dbReference>
<gene>
    <name evidence="2" type="ORF">ERX27_06835</name>
</gene>
<dbReference type="SUPFAM" id="SSF55021">
    <property type="entry name" value="ACT-like"/>
    <property type="match status" value="1"/>
</dbReference>
<feature type="domain" description="DUF3388" evidence="1">
    <location>
        <begin position="80"/>
        <end position="269"/>
    </location>
</feature>
<dbReference type="InterPro" id="IPR016784">
    <property type="entry name" value="UCP021288_ACT"/>
</dbReference>
<evidence type="ECO:0000259" key="1">
    <source>
        <dbReference type="Pfam" id="PF11868"/>
    </source>
</evidence>
<dbReference type="OrthoDB" id="2372367at2"/>
<reference evidence="2 3" key="1">
    <citation type="submission" date="2019-01" db="EMBL/GenBank/DDBJ databases">
        <title>Draft genome sequences of the type strains of six Macrococcus species.</title>
        <authorList>
            <person name="Mazhar S."/>
            <person name="Altermann E."/>
            <person name="Hill C."/>
            <person name="Mcauliffe O."/>
        </authorList>
    </citation>
    <scope>NUCLEOTIDE SEQUENCE [LARGE SCALE GENOMIC DNA]</scope>
    <source>
        <strain evidence="2 3">CCM4811</strain>
    </source>
</reference>
<protein>
    <submittedName>
        <fullName evidence="2">DUF3388 domain-containing protein</fullName>
    </submittedName>
</protein>
<dbReference type="Pfam" id="PF11868">
    <property type="entry name" value="DUF3388"/>
    <property type="match status" value="1"/>
</dbReference>